<feature type="domain" description="TIR" evidence="6">
    <location>
        <begin position="195"/>
        <end position="367"/>
    </location>
</feature>
<sequence>MYSDYSVFICHRGRDTKHNVVSVLQGMLRLKGIRSFVDYEMGEGSEVNSSIKKAIQSSLLHIVILSKNFKNSGWCLNEVHQIMNMKEAATTFSKPFKVIPVFYDVEFDHVNSFLNEHKPIVTRSTIEQVESWNKALEGLLQHRGFKYNSKTAFQWEELNTIVSEVEAFLISHNILPYPSHYHEKGSAWEIDVHPHYSSVFICHNKEDTQRNVVSVLRGILRSCGIRCFVVDYDKEETLTKFDIVEAIRKSAVHVVFLSPSFVISRQCLGEIVEIMRVRDSTDSSETERQVKVLPVFYDVEPYMVRHQIKHFDLGNVGGSTKERWANALTCLANLKGFEYVTSTEDKRLQQFQWETVHKIAAKVEAHLRKGVIPCNTKRKREKLYQQKLNQVLEALKSEDLVSKDLFVVGVYERNKSQFTELMVEEFGYRFDAICILSNVMEESSQPGGRSHLLRKLYSDLTRKQKEEPLSLDDTTMHRRHYEQLMQNKRCFVVFNGIGNDIEDLTPLLQVVTKNLKNRSLVVLASRFQHVLQEQVKS</sequence>
<dbReference type="PANTHER" id="PTHR32009">
    <property type="entry name" value="TMV RESISTANCE PROTEIN N-LIKE"/>
    <property type="match status" value="1"/>
</dbReference>
<dbReference type="GO" id="GO:0061809">
    <property type="term" value="F:NAD+ nucleosidase activity, cyclic ADP-ribose generating"/>
    <property type="evidence" value="ECO:0007669"/>
    <property type="project" value="UniProtKB-EC"/>
</dbReference>
<evidence type="ECO:0000256" key="5">
    <source>
        <dbReference type="ARBA" id="ARBA00047304"/>
    </source>
</evidence>
<protein>
    <recommendedName>
        <fullName evidence="1">ADP-ribosyl cyclase/cyclic ADP-ribose hydrolase</fullName>
        <ecNumber evidence="1">3.2.2.6</ecNumber>
    </recommendedName>
</protein>
<comment type="caution">
    <text evidence="7">The sequence shown here is derived from an EMBL/GenBank/DDBJ whole genome shotgun (WGS) entry which is preliminary data.</text>
</comment>
<dbReference type="SMART" id="SM00255">
    <property type="entry name" value="TIR"/>
    <property type="match status" value="2"/>
</dbReference>
<dbReference type="EMBL" id="CM035443">
    <property type="protein sequence ID" value="KAH7277865.1"/>
    <property type="molecule type" value="Genomic_DNA"/>
</dbReference>
<dbReference type="PROSITE" id="PS50104">
    <property type="entry name" value="TIR"/>
    <property type="match status" value="2"/>
</dbReference>
<name>A0A8T2Q2E3_CERRI</name>
<evidence type="ECO:0000259" key="6">
    <source>
        <dbReference type="PROSITE" id="PS50104"/>
    </source>
</evidence>
<gene>
    <name evidence="7" type="ORF">KP509_38G012300</name>
</gene>
<evidence type="ECO:0000313" key="7">
    <source>
        <dbReference type="EMBL" id="KAH7277865.1"/>
    </source>
</evidence>
<keyword evidence="2" id="KW-0934">Plastid</keyword>
<dbReference type="Gene3D" id="3.40.50.10140">
    <property type="entry name" value="Toll/interleukin-1 receptor homology (TIR) domain"/>
    <property type="match status" value="2"/>
</dbReference>
<evidence type="ECO:0000256" key="4">
    <source>
        <dbReference type="ARBA" id="ARBA00023027"/>
    </source>
</evidence>
<keyword evidence="4" id="KW-0520">NAD</keyword>
<keyword evidence="3" id="KW-0378">Hydrolase</keyword>
<keyword evidence="2" id="KW-0150">Chloroplast</keyword>
<dbReference type="PANTHER" id="PTHR32009:SF39">
    <property type="entry name" value="TIR DOMAIN-CONTAINING PROTEIN"/>
    <property type="match status" value="1"/>
</dbReference>
<dbReference type="SUPFAM" id="SSF52200">
    <property type="entry name" value="Toll/Interleukin receptor TIR domain"/>
    <property type="match status" value="2"/>
</dbReference>
<dbReference type="InterPro" id="IPR035897">
    <property type="entry name" value="Toll_tir_struct_dom_sf"/>
</dbReference>
<feature type="domain" description="TIR" evidence="6">
    <location>
        <begin position="3"/>
        <end position="173"/>
    </location>
</feature>
<proteinExistence type="predicted"/>
<comment type="catalytic activity">
    <reaction evidence="5">
        <text>NAD(+) + H2O = ADP-D-ribose + nicotinamide + H(+)</text>
        <dbReference type="Rhea" id="RHEA:16301"/>
        <dbReference type="ChEBI" id="CHEBI:15377"/>
        <dbReference type="ChEBI" id="CHEBI:15378"/>
        <dbReference type="ChEBI" id="CHEBI:17154"/>
        <dbReference type="ChEBI" id="CHEBI:57540"/>
        <dbReference type="ChEBI" id="CHEBI:57967"/>
        <dbReference type="EC" id="3.2.2.6"/>
    </reaction>
    <physiologicalReaction direction="left-to-right" evidence="5">
        <dbReference type="Rhea" id="RHEA:16302"/>
    </physiologicalReaction>
</comment>
<reference evidence="7" key="1">
    <citation type="submission" date="2021-08" db="EMBL/GenBank/DDBJ databases">
        <title>WGS assembly of Ceratopteris richardii.</title>
        <authorList>
            <person name="Marchant D.B."/>
            <person name="Chen G."/>
            <person name="Jenkins J."/>
            <person name="Shu S."/>
            <person name="Leebens-Mack J."/>
            <person name="Grimwood J."/>
            <person name="Schmutz J."/>
            <person name="Soltis P."/>
            <person name="Soltis D."/>
            <person name="Chen Z.-H."/>
        </authorList>
    </citation>
    <scope>NUCLEOTIDE SEQUENCE</scope>
    <source>
        <strain evidence="7">Whitten #5841</strain>
        <tissue evidence="7">Leaf</tissue>
    </source>
</reference>
<evidence type="ECO:0000256" key="1">
    <source>
        <dbReference type="ARBA" id="ARBA00011982"/>
    </source>
</evidence>
<dbReference type="EC" id="3.2.2.6" evidence="1"/>
<dbReference type="GO" id="GO:0007165">
    <property type="term" value="P:signal transduction"/>
    <property type="evidence" value="ECO:0007669"/>
    <property type="project" value="InterPro"/>
</dbReference>
<dbReference type="Gene3D" id="3.40.50.300">
    <property type="entry name" value="P-loop containing nucleotide triphosphate hydrolases"/>
    <property type="match status" value="1"/>
</dbReference>
<dbReference type="InterPro" id="IPR000157">
    <property type="entry name" value="TIR_dom"/>
</dbReference>
<accession>A0A8T2Q2E3</accession>
<dbReference type="Proteomes" id="UP000825935">
    <property type="component" value="Chromosome 38"/>
</dbReference>
<organism evidence="7 8">
    <name type="scientific">Ceratopteris richardii</name>
    <name type="common">Triangle waterfern</name>
    <dbReference type="NCBI Taxonomy" id="49495"/>
    <lineage>
        <taxon>Eukaryota</taxon>
        <taxon>Viridiplantae</taxon>
        <taxon>Streptophyta</taxon>
        <taxon>Embryophyta</taxon>
        <taxon>Tracheophyta</taxon>
        <taxon>Polypodiopsida</taxon>
        <taxon>Polypodiidae</taxon>
        <taxon>Polypodiales</taxon>
        <taxon>Pteridineae</taxon>
        <taxon>Pteridaceae</taxon>
        <taxon>Parkerioideae</taxon>
        <taxon>Ceratopteris</taxon>
    </lineage>
</organism>
<dbReference type="InterPro" id="IPR027417">
    <property type="entry name" value="P-loop_NTPase"/>
</dbReference>
<evidence type="ECO:0000256" key="3">
    <source>
        <dbReference type="ARBA" id="ARBA00022801"/>
    </source>
</evidence>
<keyword evidence="8" id="KW-1185">Reference proteome</keyword>
<evidence type="ECO:0000313" key="8">
    <source>
        <dbReference type="Proteomes" id="UP000825935"/>
    </source>
</evidence>
<dbReference type="AlphaFoldDB" id="A0A8T2Q2E3"/>
<dbReference type="Pfam" id="PF01582">
    <property type="entry name" value="TIR"/>
    <property type="match status" value="2"/>
</dbReference>
<evidence type="ECO:0000256" key="2">
    <source>
        <dbReference type="ARBA" id="ARBA00022528"/>
    </source>
</evidence>